<keyword evidence="5 8" id="KW-0472">Membrane</keyword>
<sequence length="296" mass="34870">MKIFHCFDRLVWLCIICTEAVTMLFCRTLYFQSWINVFAIFRSQPTTHTQRFYLRYLFLTYVICSLIINSVFQGNLVKSFGTIQNFHDMNTLQEFAQSDFVLYTTYEDIFNYIDNDVFKELKAKVAPFTPEDYKSTLNRSLGIKNRATLERRTDAKYVIMNYFLDETGYPRLHVINECPRTFFVAYAVQKGSPYVGEFSKIITMLKEAGFISKWNSISKVLFLKRNIINDIMDDEAAVPINLYDLIVAFYVLSLGLILSIFVFLLEVLWYKICGDLSISLNRKKPHRYPKKQRNLR</sequence>
<organism evidence="9 10">
    <name type="scientific">Diabrotica virgifera virgifera</name>
    <name type="common">western corn rootworm</name>
    <dbReference type="NCBI Taxonomy" id="50390"/>
    <lineage>
        <taxon>Eukaryota</taxon>
        <taxon>Metazoa</taxon>
        <taxon>Ecdysozoa</taxon>
        <taxon>Arthropoda</taxon>
        <taxon>Hexapoda</taxon>
        <taxon>Insecta</taxon>
        <taxon>Pterygota</taxon>
        <taxon>Neoptera</taxon>
        <taxon>Endopterygota</taxon>
        <taxon>Coleoptera</taxon>
        <taxon>Polyphaga</taxon>
        <taxon>Cucujiformia</taxon>
        <taxon>Chrysomeloidea</taxon>
        <taxon>Chrysomelidae</taxon>
        <taxon>Galerucinae</taxon>
        <taxon>Diabroticina</taxon>
        <taxon>Diabroticites</taxon>
        <taxon>Diabrotica</taxon>
    </lineage>
</organism>
<name>A0ABM5KQE0_DIAVI</name>
<keyword evidence="7" id="KW-0325">Glycoprotein</keyword>
<accession>A0ABM5KQE0</accession>
<dbReference type="EnsemblMetazoa" id="XM_050656449.1">
    <property type="protein sequence ID" value="XP_050512406.1"/>
    <property type="gene ID" value="LOC126888314"/>
</dbReference>
<dbReference type="RefSeq" id="XP_050512406.1">
    <property type="nucleotide sequence ID" value="XM_050656449.1"/>
</dbReference>
<feature type="transmembrane region" description="Helical" evidence="8">
    <location>
        <begin position="12"/>
        <end position="32"/>
    </location>
</feature>
<evidence type="ECO:0000256" key="1">
    <source>
        <dbReference type="ARBA" id="ARBA00004651"/>
    </source>
</evidence>
<keyword evidence="6" id="KW-0675">Receptor</keyword>
<dbReference type="InterPro" id="IPR052192">
    <property type="entry name" value="Insect_Ionotropic_Sensory_Rcpt"/>
</dbReference>
<comment type="subcellular location">
    <subcellularLocation>
        <location evidence="1">Cell membrane</location>
        <topology evidence="1">Multi-pass membrane protein</topology>
    </subcellularLocation>
</comment>
<evidence type="ECO:0000256" key="2">
    <source>
        <dbReference type="ARBA" id="ARBA00022475"/>
    </source>
</evidence>
<dbReference type="PANTHER" id="PTHR42643:SF38">
    <property type="entry name" value="IONOTROPIC RECEPTOR 100A"/>
    <property type="match status" value="1"/>
</dbReference>
<dbReference type="PANTHER" id="PTHR42643">
    <property type="entry name" value="IONOTROPIC RECEPTOR 20A-RELATED"/>
    <property type="match status" value="1"/>
</dbReference>
<keyword evidence="3 8" id="KW-0812">Transmembrane</keyword>
<dbReference type="Proteomes" id="UP001652700">
    <property type="component" value="Unplaced"/>
</dbReference>
<keyword evidence="2" id="KW-1003">Cell membrane</keyword>
<keyword evidence="10" id="KW-1185">Reference proteome</keyword>
<evidence type="ECO:0000256" key="4">
    <source>
        <dbReference type="ARBA" id="ARBA00022989"/>
    </source>
</evidence>
<evidence type="ECO:0000256" key="6">
    <source>
        <dbReference type="ARBA" id="ARBA00023170"/>
    </source>
</evidence>
<proteinExistence type="predicted"/>
<feature type="transmembrane region" description="Helical" evidence="8">
    <location>
        <begin position="247"/>
        <end position="270"/>
    </location>
</feature>
<keyword evidence="4 8" id="KW-1133">Transmembrane helix</keyword>
<feature type="transmembrane region" description="Helical" evidence="8">
    <location>
        <begin position="52"/>
        <end position="72"/>
    </location>
</feature>
<evidence type="ECO:0000256" key="8">
    <source>
        <dbReference type="SAM" id="Phobius"/>
    </source>
</evidence>
<evidence type="ECO:0000256" key="7">
    <source>
        <dbReference type="ARBA" id="ARBA00023180"/>
    </source>
</evidence>
<protein>
    <submittedName>
        <fullName evidence="9">Uncharacterized protein</fullName>
    </submittedName>
</protein>
<evidence type="ECO:0000313" key="9">
    <source>
        <dbReference type="EnsemblMetazoa" id="XP_050512406.1"/>
    </source>
</evidence>
<evidence type="ECO:0000313" key="10">
    <source>
        <dbReference type="Proteomes" id="UP001652700"/>
    </source>
</evidence>
<evidence type="ECO:0000256" key="3">
    <source>
        <dbReference type="ARBA" id="ARBA00022692"/>
    </source>
</evidence>
<dbReference type="SUPFAM" id="SSF53850">
    <property type="entry name" value="Periplasmic binding protein-like II"/>
    <property type="match status" value="1"/>
</dbReference>
<reference evidence="9" key="1">
    <citation type="submission" date="2025-05" db="UniProtKB">
        <authorList>
            <consortium name="EnsemblMetazoa"/>
        </authorList>
    </citation>
    <scope>IDENTIFICATION</scope>
</reference>
<evidence type="ECO:0000256" key="5">
    <source>
        <dbReference type="ARBA" id="ARBA00023136"/>
    </source>
</evidence>
<dbReference type="GeneID" id="126888314"/>